<dbReference type="EMBL" id="AZDX01000005">
    <property type="protein sequence ID" value="KRL07635.1"/>
    <property type="molecule type" value="Genomic_DNA"/>
</dbReference>
<dbReference type="PROSITE" id="PS00041">
    <property type="entry name" value="HTH_ARAC_FAMILY_1"/>
    <property type="match status" value="1"/>
</dbReference>
<proteinExistence type="predicted"/>
<reference evidence="5 6" key="1">
    <citation type="journal article" date="2015" name="Genome Announc.">
        <title>Expanding the biotechnology potential of lactobacilli through comparative genomics of 213 strains and associated genera.</title>
        <authorList>
            <person name="Sun Z."/>
            <person name="Harris H.M."/>
            <person name="McCann A."/>
            <person name="Guo C."/>
            <person name="Argimon S."/>
            <person name="Zhang W."/>
            <person name="Yang X."/>
            <person name="Jeffery I.B."/>
            <person name="Cooney J.C."/>
            <person name="Kagawa T.F."/>
            <person name="Liu W."/>
            <person name="Song Y."/>
            <person name="Salvetti E."/>
            <person name="Wrobel A."/>
            <person name="Rasinkangas P."/>
            <person name="Parkhill J."/>
            <person name="Rea M.C."/>
            <person name="O'Sullivan O."/>
            <person name="Ritari J."/>
            <person name="Douillard F.P."/>
            <person name="Paul Ross R."/>
            <person name="Yang R."/>
            <person name="Briner A.E."/>
            <person name="Felis G.E."/>
            <person name="de Vos W.M."/>
            <person name="Barrangou R."/>
            <person name="Klaenhammer T.R."/>
            <person name="Caufield P.W."/>
            <person name="Cui Y."/>
            <person name="Zhang H."/>
            <person name="O'Toole P.W."/>
        </authorList>
    </citation>
    <scope>NUCLEOTIDE SEQUENCE [LARGE SCALE GENOMIC DNA]</scope>
    <source>
        <strain evidence="5 6">DSM 19519</strain>
    </source>
</reference>
<evidence type="ECO:0000313" key="6">
    <source>
        <dbReference type="Proteomes" id="UP000051448"/>
    </source>
</evidence>
<protein>
    <recommendedName>
        <fullName evidence="4">HTH araC/xylS-type domain-containing protein</fullName>
    </recommendedName>
</protein>
<dbReference type="PROSITE" id="PS01124">
    <property type="entry name" value="HTH_ARAC_FAMILY_2"/>
    <property type="match status" value="1"/>
</dbReference>
<dbReference type="STRING" id="1423759.FC92_GL001578"/>
<accession>A0A0R1MT43</accession>
<keyword evidence="2" id="KW-0238">DNA-binding</keyword>
<keyword evidence="1" id="KW-0805">Transcription regulation</keyword>
<evidence type="ECO:0000313" key="5">
    <source>
        <dbReference type="EMBL" id="KRL07635.1"/>
    </source>
</evidence>
<dbReference type="Proteomes" id="UP000051448">
    <property type="component" value="Unassembled WGS sequence"/>
</dbReference>
<name>A0A0R1MT43_9LACO</name>
<dbReference type="GO" id="GO:0043565">
    <property type="term" value="F:sequence-specific DNA binding"/>
    <property type="evidence" value="ECO:0007669"/>
    <property type="project" value="InterPro"/>
</dbReference>
<dbReference type="Gene3D" id="1.10.10.60">
    <property type="entry name" value="Homeodomain-like"/>
    <property type="match status" value="2"/>
</dbReference>
<dbReference type="PATRIC" id="fig|1423759.3.peg.1654"/>
<evidence type="ECO:0000256" key="3">
    <source>
        <dbReference type="ARBA" id="ARBA00023163"/>
    </source>
</evidence>
<keyword evidence="6" id="KW-1185">Reference proteome</keyword>
<dbReference type="PANTHER" id="PTHR43280">
    <property type="entry name" value="ARAC-FAMILY TRANSCRIPTIONAL REGULATOR"/>
    <property type="match status" value="1"/>
</dbReference>
<dbReference type="PANTHER" id="PTHR43280:SF2">
    <property type="entry name" value="HTH-TYPE TRANSCRIPTIONAL REGULATOR EXSA"/>
    <property type="match status" value="1"/>
</dbReference>
<dbReference type="GeneID" id="98311863"/>
<dbReference type="InterPro" id="IPR018060">
    <property type="entry name" value="HTH_AraC"/>
</dbReference>
<dbReference type="InterPro" id="IPR018062">
    <property type="entry name" value="HTH_AraC-typ_CS"/>
</dbReference>
<comment type="caution">
    <text evidence="5">The sequence shown here is derived from an EMBL/GenBank/DDBJ whole genome shotgun (WGS) entry which is preliminary data.</text>
</comment>
<sequence length="375" mass="43396">MQITDLLNEFYLASKISIFTYDINGKLISSFKHPLIPDFPNNLLAKIDFQIQAGKVNLFNTNQDECFSTLYLPQKQHHLIILWCSTQTIESLGNFRDNFPSVSLERLTHYTKILYFIFFKKLPDINAPKLINDKNLTNTNNKGKLNDIISEKQYHNNYQKEKLMLQSLSEGNLPAFQFWLTSFIKSGSFGQMALGNKLRNSKNLLIAATTVFTRAAIRGGMHPEAAFVLSDKCIQRIEKLGKIDNILELIQEIGELFVKRVRMAQNFSNSTIIFLIQDYIFKHLNETLRLENIADSLGYSKQYLCRVFKQDTGETIIYYANEQKIREVCNQLIFSNNNVTEIATKLGFCDQSYLTKLFVKHTSMTPIAFRKKYHM</sequence>
<dbReference type="SMART" id="SM00342">
    <property type="entry name" value="HTH_ARAC"/>
    <property type="match status" value="1"/>
</dbReference>
<feature type="domain" description="HTH araC/xylS-type" evidence="4">
    <location>
        <begin position="274"/>
        <end position="372"/>
    </location>
</feature>
<dbReference type="RefSeq" id="WP_233419114.1">
    <property type="nucleotide sequence ID" value="NZ_AZDX01000005.1"/>
</dbReference>
<evidence type="ECO:0000259" key="4">
    <source>
        <dbReference type="PROSITE" id="PS01124"/>
    </source>
</evidence>
<dbReference type="AlphaFoldDB" id="A0A0R1MT43"/>
<dbReference type="SUPFAM" id="SSF46689">
    <property type="entry name" value="Homeodomain-like"/>
    <property type="match status" value="2"/>
</dbReference>
<evidence type="ECO:0000256" key="1">
    <source>
        <dbReference type="ARBA" id="ARBA00023015"/>
    </source>
</evidence>
<evidence type="ECO:0000256" key="2">
    <source>
        <dbReference type="ARBA" id="ARBA00023125"/>
    </source>
</evidence>
<keyword evidence="3" id="KW-0804">Transcription</keyword>
<organism evidence="5 6">
    <name type="scientific">Liquorilactobacillus hordei DSM 19519</name>
    <dbReference type="NCBI Taxonomy" id="1423759"/>
    <lineage>
        <taxon>Bacteria</taxon>
        <taxon>Bacillati</taxon>
        <taxon>Bacillota</taxon>
        <taxon>Bacilli</taxon>
        <taxon>Lactobacillales</taxon>
        <taxon>Lactobacillaceae</taxon>
        <taxon>Liquorilactobacillus</taxon>
    </lineage>
</organism>
<dbReference type="Pfam" id="PF12833">
    <property type="entry name" value="HTH_18"/>
    <property type="match status" value="1"/>
</dbReference>
<gene>
    <name evidence="5" type="ORF">FC92_GL001578</name>
</gene>
<dbReference type="InterPro" id="IPR009057">
    <property type="entry name" value="Homeodomain-like_sf"/>
</dbReference>
<dbReference type="GO" id="GO:0003700">
    <property type="term" value="F:DNA-binding transcription factor activity"/>
    <property type="evidence" value="ECO:0007669"/>
    <property type="project" value="InterPro"/>
</dbReference>